<keyword evidence="4 6" id="KW-1133">Transmembrane helix</keyword>
<comment type="caution">
    <text evidence="8">The sequence shown here is derived from an EMBL/GenBank/DDBJ whole genome shotgun (WGS) entry which is preliminary data.</text>
</comment>
<dbReference type="Pfam" id="PF13906">
    <property type="entry name" value="AA_permease_C"/>
    <property type="match status" value="1"/>
</dbReference>
<evidence type="ECO:0000256" key="2">
    <source>
        <dbReference type="ARBA" id="ARBA00022448"/>
    </source>
</evidence>
<feature type="transmembrane region" description="Helical" evidence="6">
    <location>
        <begin position="304"/>
        <end position="328"/>
    </location>
</feature>
<keyword evidence="9" id="KW-1185">Reference proteome</keyword>
<dbReference type="Proteomes" id="UP000603640">
    <property type="component" value="Unassembled WGS sequence"/>
</dbReference>
<feature type="transmembrane region" description="Helical" evidence="6">
    <location>
        <begin position="203"/>
        <end position="221"/>
    </location>
</feature>
<evidence type="ECO:0000256" key="5">
    <source>
        <dbReference type="ARBA" id="ARBA00023136"/>
    </source>
</evidence>
<organism evidence="8 9">
    <name type="scientific">Pontibacter cellulosilyticus</name>
    <dbReference type="NCBI Taxonomy" id="1720253"/>
    <lineage>
        <taxon>Bacteria</taxon>
        <taxon>Pseudomonadati</taxon>
        <taxon>Bacteroidota</taxon>
        <taxon>Cytophagia</taxon>
        <taxon>Cytophagales</taxon>
        <taxon>Hymenobacteraceae</taxon>
        <taxon>Pontibacter</taxon>
    </lineage>
</organism>
<comment type="subcellular location">
    <subcellularLocation>
        <location evidence="1">Membrane</location>
        <topology evidence="1">Multi-pass membrane protein</topology>
    </subcellularLocation>
</comment>
<proteinExistence type="predicted"/>
<evidence type="ECO:0000256" key="6">
    <source>
        <dbReference type="SAM" id="Phobius"/>
    </source>
</evidence>
<feature type="transmembrane region" description="Helical" evidence="6">
    <location>
        <begin position="41"/>
        <end position="63"/>
    </location>
</feature>
<feature type="transmembrane region" description="Helical" evidence="6">
    <location>
        <begin position="233"/>
        <end position="253"/>
    </location>
</feature>
<dbReference type="GO" id="GO:0016020">
    <property type="term" value="C:membrane"/>
    <property type="evidence" value="ECO:0007669"/>
    <property type="project" value="UniProtKB-SubCell"/>
</dbReference>
<dbReference type="RefSeq" id="WP_187066165.1">
    <property type="nucleotide sequence ID" value="NZ_JACRVF010000001.1"/>
</dbReference>
<dbReference type="PANTHER" id="PTHR43243">
    <property type="entry name" value="INNER MEMBRANE TRANSPORTER YGJI-RELATED"/>
    <property type="match status" value="1"/>
</dbReference>
<evidence type="ECO:0000313" key="8">
    <source>
        <dbReference type="EMBL" id="MBC5992209.1"/>
    </source>
</evidence>
<feature type="transmembrane region" description="Helical" evidence="6">
    <location>
        <begin position="400"/>
        <end position="419"/>
    </location>
</feature>
<keyword evidence="2" id="KW-0813">Transport</keyword>
<evidence type="ECO:0000256" key="3">
    <source>
        <dbReference type="ARBA" id="ARBA00022692"/>
    </source>
</evidence>
<gene>
    <name evidence="8" type="ORF">H8S84_05095</name>
</gene>
<feature type="transmembrane region" description="Helical" evidence="6">
    <location>
        <begin position="69"/>
        <end position="88"/>
    </location>
</feature>
<evidence type="ECO:0000256" key="4">
    <source>
        <dbReference type="ARBA" id="ARBA00022989"/>
    </source>
</evidence>
<dbReference type="GO" id="GO:0015171">
    <property type="term" value="F:amino acid transmembrane transporter activity"/>
    <property type="evidence" value="ECO:0007669"/>
    <property type="project" value="TreeGrafter"/>
</dbReference>
<feature type="domain" description="Cationic amino acid transporter C-terminal" evidence="7">
    <location>
        <begin position="528"/>
        <end position="571"/>
    </location>
</feature>
<dbReference type="EMBL" id="JACRVF010000001">
    <property type="protein sequence ID" value="MBC5992209.1"/>
    <property type="molecule type" value="Genomic_DNA"/>
</dbReference>
<dbReference type="InterPro" id="IPR029485">
    <property type="entry name" value="CAT_C"/>
</dbReference>
<protein>
    <submittedName>
        <fullName evidence="8">Amino acid permease</fullName>
    </submittedName>
</protein>
<feature type="transmembrane region" description="Helical" evidence="6">
    <location>
        <begin position="265"/>
        <end position="283"/>
    </location>
</feature>
<dbReference type="AlphaFoldDB" id="A0A923N4W1"/>
<keyword evidence="3 6" id="KW-0812">Transmembrane</keyword>
<reference evidence="8" key="1">
    <citation type="submission" date="2020-08" db="EMBL/GenBank/DDBJ databases">
        <title>Pontibacter sp. SD6 16S ribosomal RNA gene Genome sequencing and assembly.</title>
        <authorList>
            <person name="Kang M."/>
        </authorList>
    </citation>
    <scope>NUCLEOTIDE SEQUENCE</scope>
    <source>
        <strain evidence="8">SD6</strain>
    </source>
</reference>
<feature type="transmembrane region" description="Helical" evidence="6">
    <location>
        <begin position="465"/>
        <end position="485"/>
    </location>
</feature>
<name>A0A923N4W1_9BACT</name>
<evidence type="ECO:0000259" key="7">
    <source>
        <dbReference type="Pfam" id="PF13906"/>
    </source>
</evidence>
<dbReference type="InterPro" id="IPR002293">
    <property type="entry name" value="AA/rel_permease1"/>
</dbReference>
<dbReference type="Gene3D" id="1.20.1740.10">
    <property type="entry name" value="Amino acid/polyamine transporter I"/>
    <property type="match status" value="1"/>
</dbReference>
<dbReference type="PANTHER" id="PTHR43243:SF4">
    <property type="entry name" value="CATIONIC AMINO ACID TRANSPORTER 4"/>
    <property type="match status" value="1"/>
</dbReference>
<feature type="transmembrane region" description="Helical" evidence="6">
    <location>
        <begin position="348"/>
        <end position="371"/>
    </location>
</feature>
<feature type="transmembrane region" description="Helical" evidence="6">
    <location>
        <begin position="425"/>
        <end position="444"/>
    </location>
</feature>
<dbReference type="PIRSF" id="PIRSF006060">
    <property type="entry name" value="AA_transporter"/>
    <property type="match status" value="1"/>
</dbReference>
<feature type="transmembrane region" description="Helical" evidence="6">
    <location>
        <begin position="505"/>
        <end position="522"/>
    </location>
</feature>
<feature type="transmembrane region" description="Helical" evidence="6">
    <location>
        <begin position="529"/>
        <end position="546"/>
    </location>
</feature>
<dbReference type="Pfam" id="PF13520">
    <property type="entry name" value="AA_permease_2"/>
    <property type="match status" value="1"/>
</dbReference>
<evidence type="ECO:0000313" key="9">
    <source>
        <dbReference type="Proteomes" id="UP000603640"/>
    </source>
</evidence>
<evidence type="ECO:0000256" key="1">
    <source>
        <dbReference type="ARBA" id="ARBA00004141"/>
    </source>
</evidence>
<feature type="transmembrane region" description="Helical" evidence="6">
    <location>
        <begin position="552"/>
        <end position="568"/>
    </location>
</feature>
<accession>A0A923N4W1</accession>
<sequence>MSNFLKNLTRRKSATALLADYKQDGNIHGTDLVRALRLKDLVSFGIAAIIGAGIFSTIGNASAAGGPGVSLLFIFTAIACGFSALCYAQFASTIPVSGSAYTYAYASFGELIAWIIGWDLLMEYAIGNIAVAISWSDYFTAVMQGVGLSLPEYLTMDYLSASRSYHAALELLAKGQAFSTLPGNMQEGYQAWLNAPSLGGFKLVADFPALSITVLITYLVYIGIKESKRTANFLVLLKLLVILLVITVGAFYVSTDNWTPFAPNGLAGIMKGVSAVFFAYIGFDAISTTAEECENPQRDLPRAMIFALVICTVLYVVLALVLTGMVPFKELAVGDPLAYVFSRVNLDAIAGIVAVSAIVAMASVLLVFQYGQPRIWMTMSRDGLLPSAFSRIHPKHKTPYFATIVTGVVVAVPALFMNLTEVTDLTSIGTLFAFVLVCGGILLLEEKQKEATATHKGFRVPYINGKYVLPVLILVAIVLLFRYNAAELATFFSMSGGWKSFQHKIPLIGFIGVSIMLTVLTYKRNLSLIPVLGLLTNLYLMTELGITNWSRFLAWLGLGLVIYFAYGYRNSKLHNKLAALEA</sequence>
<keyword evidence="5 6" id="KW-0472">Membrane</keyword>